<proteinExistence type="predicted"/>
<dbReference type="EMBL" id="CP000747">
    <property type="protein sequence ID" value="ACG77914.1"/>
    <property type="molecule type" value="Genomic_DNA"/>
</dbReference>
<dbReference type="Pfam" id="PF10074">
    <property type="entry name" value="RovC_DNA-bd"/>
    <property type="match status" value="1"/>
</dbReference>
<keyword evidence="3" id="KW-1185">Reference proteome</keyword>
<evidence type="ECO:0000313" key="2">
    <source>
        <dbReference type="EMBL" id="ACG77914.1"/>
    </source>
</evidence>
<protein>
    <recommendedName>
        <fullName evidence="1">T6SS Transcription factor RovC-like DNA binding domain-containing protein</fullName>
    </recommendedName>
</protein>
<dbReference type="HOGENOM" id="CLU_111973_1_0_5"/>
<dbReference type="InterPro" id="IPR018754">
    <property type="entry name" value="RovC-like_DNA-bd"/>
</dbReference>
<sequence>MFWRPDAYPRTVVLAPAPAVEGGHRSIRFEPESWPGRFVARAGPDGVHAILKTRDDEHRLWMPAALAPGQPVACVVPFGANAACGTAAALHLWRHLTGRSAPAARPDRKLQRFQQSLRAHDGHLAGGSYREIAEQIFGASRVAGENWRTSPLRDAVIRLVRSGAALVRGDYKRLLRSKHDD</sequence>
<reference evidence="2 3" key="1">
    <citation type="journal article" date="2008" name="BMC Genomics">
        <title>Complete genome of Phenylobacterium zucineum - a novel facultative intracellular bacterium isolated from human erythroleukemia cell line K562.</title>
        <authorList>
            <person name="Luo Y."/>
            <person name="Xu X."/>
            <person name="Ding Z."/>
            <person name="Liu Z."/>
            <person name="Zhang B."/>
            <person name="Yan Z."/>
            <person name="Sun J."/>
            <person name="Hu S."/>
            <person name="Hu X."/>
        </authorList>
    </citation>
    <scope>NUCLEOTIDE SEQUENCE [LARGE SCALE GENOMIC DNA]</scope>
    <source>
        <strain evidence="2 3">HLK1</strain>
    </source>
</reference>
<evidence type="ECO:0000313" key="3">
    <source>
        <dbReference type="Proteomes" id="UP000001868"/>
    </source>
</evidence>
<dbReference type="RefSeq" id="WP_012522057.1">
    <property type="nucleotide sequence ID" value="NC_011144.1"/>
</dbReference>
<evidence type="ECO:0000259" key="1">
    <source>
        <dbReference type="Pfam" id="PF10074"/>
    </source>
</evidence>
<dbReference type="AlphaFoldDB" id="B4RAA7"/>
<gene>
    <name evidence="2" type="ordered locus">PHZ_c1503</name>
</gene>
<organism evidence="2 3">
    <name type="scientific">Phenylobacterium zucineum (strain HLK1)</name>
    <dbReference type="NCBI Taxonomy" id="450851"/>
    <lineage>
        <taxon>Bacteria</taxon>
        <taxon>Pseudomonadati</taxon>
        <taxon>Pseudomonadota</taxon>
        <taxon>Alphaproteobacteria</taxon>
        <taxon>Caulobacterales</taxon>
        <taxon>Caulobacteraceae</taxon>
        <taxon>Phenylobacterium</taxon>
    </lineage>
</organism>
<name>B4RAA7_PHEZH</name>
<dbReference type="eggNOG" id="COG5419">
    <property type="taxonomic scope" value="Bacteria"/>
</dbReference>
<dbReference type="STRING" id="450851.PHZ_c1503"/>
<dbReference type="KEGG" id="pzu:PHZ_c1503"/>
<dbReference type="OrthoDB" id="8654520at2"/>
<dbReference type="Proteomes" id="UP000001868">
    <property type="component" value="Chromosome"/>
</dbReference>
<feature type="domain" description="T6SS Transcription factor RovC-like DNA binding" evidence="1">
    <location>
        <begin position="75"/>
        <end position="176"/>
    </location>
</feature>
<accession>B4RAA7</accession>